<dbReference type="RefSeq" id="XP_025601131.1">
    <property type="nucleotide sequence ID" value="XM_025743864.1"/>
</dbReference>
<dbReference type="GO" id="GO:0005737">
    <property type="term" value="C:cytoplasm"/>
    <property type="evidence" value="ECO:0007669"/>
    <property type="project" value="TreeGrafter"/>
</dbReference>
<feature type="compositionally biased region" description="Low complexity" evidence="1">
    <location>
        <begin position="1966"/>
        <end position="1976"/>
    </location>
</feature>
<feature type="region of interest" description="Disordered" evidence="1">
    <location>
        <begin position="897"/>
        <end position="919"/>
    </location>
</feature>
<dbReference type="InterPro" id="IPR000219">
    <property type="entry name" value="DH_dom"/>
</dbReference>
<feature type="compositionally biased region" description="Acidic residues" evidence="1">
    <location>
        <begin position="897"/>
        <end position="918"/>
    </location>
</feature>
<dbReference type="SUPFAM" id="SSF48065">
    <property type="entry name" value="DBL homology domain (DH-domain)"/>
    <property type="match status" value="1"/>
</dbReference>
<feature type="compositionally biased region" description="Polar residues" evidence="1">
    <location>
        <begin position="1565"/>
        <end position="1577"/>
    </location>
</feature>
<dbReference type="InterPro" id="IPR035899">
    <property type="entry name" value="DBL_dom_sf"/>
</dbReference>
<name>A0A316ZIS6_9BASI</name>
<feature type="compositionally biased region" description="Polar residues" evidence="1">
    <location>
        <begin position="26"/>
        <end position="37"/>
    </location>
</feature>
<feature type="compositionally biased region" description="Polar residues" evidence="1">
    <location>
        <begin position="196"/>
        <end position="212"/>
    </location>
</feature>
<feature type="compositionally biased region" description="Low complexity" evidence="1">
    <location>
        <begin position="67"/>
        <end position="81"/>
    </location>
</feature>
<accession>A0A316ZIS6</accession>
<dbReference type="PROSITE" id="PS50010">
    <property type="entry name" value="DH_2"/>
    <property type="match status" value="1"/>
</dbReference>
<feature type="compositionally biased region" description="Basic and acidic residues" evidence="1">
    <location>
        <begin position="1453"/>
        <end position="1462"/>
    </location>
</feature>
<feature type="region of interest" description="Disordered" evidence="1">
    <location>
        <begin position="489"/>
        <end position="562"/>
    </location>
</feature>
<dbReference type="GeneID" id="37271408"/>
<feature type="region of interest" description="Disordered" evidence="1">
    <location>
        <begin position="1"/>
        <end position="95"/>
    </location>
</feature>
<feature type="compositionally biased region" description="Low complexity" evidence="1">
    <location>
        <begin position="1497"/>
        <end position="1520"/>
    </location>
</feature>
<feature type="compositionally biased region" description="Low complexity" evidence="1">
    <location>
        <begin position="16"/>
        <end position="25"/>
    </location>
</feature>
<dbReference type="OrthoDB" id="1716625at2759"/>
<dbReference type="Proteomes" id="UP000245946">
    <property type="component" value="Unassembled WGS sequence"/>
</dbReference>
<feature type="region of interest" description="Disordered" evidence="1">
    <location>
        <begin position="325"/>
        <end position="457"/>
    </location>
</feature>
<dbReference type="Pfam" id="PF00621">
    <property type="entry name" value="RhoGEF"/>
    <property type="match status" value="1"/>
</dbReference>
<feature type="domain" description="DH" evidence="2">
    <location>
        <begin position="1208"/>
        <end position="1399"/>
    </location>
</feature>
<dbReference type="SMART" id="SM00325">
    <property type="entry name" value="RhoGEF"/>
    <property type="match status" value="1"/>
</dbReference>
<dbReference type="Gene3D" id="1.20.900.10">
    <property type="entry name" value="Dbl homology (DH) domain"/>
    <property type="match status" value="1"/>
</dbReference>
<evidence type="ECO:0000313" key="3">
    <source>
        <dbReference type="EMBL" id="PWO00853.1"/>
    </source>
</evidence>
<dbReference type="EMBL" id="KZ819284">
    <property type="protein sequence ID" value="PWO00853.1"/>
    <property type="molecule type" value="Genomic_DNA"/>
</dbReference>
<feature type="region of interest" description="Disordered" evidence="1">
    <location>
        <begin position="1100"/>
        <end position="1157"/>
    </location>
</feature>
<sequence>MASPMNPPRSGGGRSLGSRLRLSRSAASMNVQAQRANAASFPAISPPMPAWRRPSAPGPFTSRHHASGSASSSEYSLSVALAPPPCNSPMPELPSPASAAAVLALAAQDNGRFPSFAPSSQQDYKLTTLSLDEMHRTAELVAGLAGVGARRAHVQPRTTQAIGAGTFGQLPAESDSSESMSQSSCSTDQRFDESALTPSSVASPRPRTQSFNHSVSAGAYGVEPMLDFPAFQFSDDDLLDQHLQQLQSQQEESMQKHSHSRRQPSARPAREREPTLRAHVSRPALGVVQAQSPGPTPTQLRRRSRSVTKIITHDAQRGSSLLSALQSPASEHGHARTFYDTSDSDRSQLLPPSGKRRSRVLSTSGLQHRPSGPVFELRAGDLLNGSPSPRQRAHSVSRQVQEWSHAAALASPSPVSPSINAAPRTRRARANSHCPPATAHSVHSSPSARPRALHSRDEAAVEPLEPFSVLPSLRPFDLGGAAELDASASTSLQVSNAPAALAPQRPPRSARRASMLLPTLRTGEPSGYASSGSDDSARVASARPAMAPRSASGPHVTRSPSPLAALPAFASSEEVSSKRLSRLSVVQKQVALEEGNEVGPAQQLAVSPVLPMAQPSASTQPPGPDPTGFRTSAYSLVAVDVASDDAASQGDGAGAGDNGDVQQSMHDEENIEWEMMPATTDDSDAQDLDGDLEWRGGAVDQEVGATFDPWDVNHERRSAIELWRQFGERYDGARPWHEEENLAATHDEVQSNMCATEPGTVATPEEPIPLPPVSFSPPVAHRLSTTHVPQASAVPEPANRLSVSAFVTPTASPAADSFEFESLPPPTPAADVCGPSTPVPGAWAASASMRSLSSMQQATARPQDLADLASGLGINLDGTTPPPPPARSVPFEILEDAASDSSSEDSCDAFESADEGDEGVWRSNRASRQSKALSWFQAADAFEKQHGCARGPSGWRTSVRYSTDCRRSIIGRPSPDSKRLSKMLAISAVRSPPQSAFIEPAGTSPAISEAVQAQTTSTLHDAAIEEESSDCVEPEMPFLTRSASLSSEEPETPAASEPVFELQVADEADHADSNFVAWRQSFGTVPTAPFTEREIFSVKETRSGEASAPRRPQIAANPDTAPGEAYPSASARRQSRRMSRRMSSQMPRNSAAAAENRKSVQAYRRLTAMVNATPIQLNEAPSQSSWRSSLHPRVWEQLCSQFGAKEMHRQEVIWELCATERSFVQSLCSIQRVFSLPLRTADGRWMPGVPTAAARLFDWLDDILQLHSKLSASLDRSRAAHPSPVVVQIAPSALKHVDGLVVHQPYLVRFEDVTRTIEAIIRDADATAFGRFLEKQLRIPECSSMSLSSFLLKPVQRLMKYPLFFKQLLELTPEQHPDHATTRDLHTKTEALIRDMNNVKAREEDYNALVSLEECISGLPSGFFLATRYRKLIRQGPLRWVQLTAEQRGQLGEQRRSAHEADEGSPVLPGRAPASGFKPLNLRSAAASRTRGDPARSSVWSNSSSATVSSFSSASPSELSRINSPRAAPSPTFDGRQSPSIGARSPSFRSDVAESAASCEPSRAFSGSSAITPQATHPTRAAPLAPPRSMNRKSSMANLFVRASSKAAARERERQTNDSAVHLQAYVFSDLVILALPDGTLAETASPALGVKGKSAKLRRNSASHQAESPASEAPLADRFALLENVGLTRVLNVIDHSGKCAEHPFLLELEVLPIKVDGSSGVRDAQRPSGGPASFFFSFSALDENGERCKDAAPESKCATWMRALERSLLSSIASTRRQSVMLSNPSSPMLGEPDQPTTAHAEWPRRKAQVTDLVMAAARTGDRTNLVALLQSGLPYPRSPSHQELADRASEVLNATLRSQQGTKLADGVKTFASIGDSVLDDVEEEREERRWWALRLAEVRRDMDAERDIDAMAEARASAAAARAASAACSPQLLQQSKKPRPMSSYSPHDVATPPKRSVRRGVPVLPSSPPIISAPRLARHVSSYRS</sequence>
<dbReference type="InterPro" id="IPR051092">
    <property type="entry name" value="FYVE_RhoGEF_PH"/>
</dbReference>
<feature type="region of interest" description="Disordered" evidence="1">
    <location>
        <begin position="156"/>
        <end position="212"/>
    </location>
</feature>
<feature type="compositionally biased region" description="Low complexity" evidence="1">
    <location>
        <begin position="406"/>
        <end position="423"/>
    </location>
</feature>
<feature type="region of interest" description="Disordered" evidence="1">
    <location>
        <begin position="246"/>
        <end position="305"/>
    </location>
</feature>
<dbReference type="PANTHER" id="PTHR12673:SF159">
    <property type="entry name" value="LD03170P"/>
    <property type="match status" value="1"/>
</dbReference>
<keyword evidence="4" id="KW-1185">Reference proteome</keyword>
<gene>
    <name evidence="3" type="ORF">FA09DRAFT_336251</name>
</gene>
<dbReference type="PANTHER" id="PTHR12673">
    <property type="entry name" value="FACIOGENITAL DYSPLASIA PROTEIN"/>
    <property type="match status" value="1"/>
</dbReference>
<reference evidence="3 4" key="1">
    <citation type="journal article" date="2018" name="Mol. Biol. Evol.">
        <title>Broad Genomic Sampling Reveals a Smut Pathogenic Ancestry of the Fungal Clade Ustilaginomycotina.</title>
        <authorList>
            <person name="Kijpornyongpan T."/>
            <person name="Mondo S.J."/>
            <person name="Barry K."/>
            <person name="Sandor L."/>
            <person name="Lee J."/>
            <person name="Lipzen A."/>
            <person name="Pangilinan J."/>
            <person name="LaButti K."/>
            <person name="Hainaut M."/>
            <person name="Henrissat B."/>
            <person name="Grigoriev I.V."/>
            <person name="Spatafora J.W."/>
            <person name="Aime M.C."/>
        </authorList>
    </citation>
    <scope>NUCLEOTIDE SEQUENCE [LARGE SCALE GENOMIC DNA]</scope>
    <source>
        <strain evidence="3 4">MCA 4186</strain>
    </source>
</reference>
<dbReference type="CDD" id="cd00160">
    <property type="entry name" value="RhoGEF"/>
    <property type="match status" value="1"/>
</dbReference>
<protein>
    <recommendedName>
        <fullName evidence="2">DH domain-containing protein</fullName>
    </recommendedName>
</protein>
<evidence type="ECO:0000256" key="1">
    <source>
        <dbReference type="SAM" id="MobiDB-lite"/>
    </source>
</evidence>
<organism evidence="3 4">
    <name type="scientific">Tilletiopsis washingtonensis</name>
    <dbReference type="NCBI Taxonomy" id="58919"/>
    <lineage>
        <taxon>Eukaryota</taxon>
        <taxon>Fungi</taxon>
        <taxon>Dikarya</taxon>
        <taxon>Basidiomycota</taxon>
        <taxon>Ustilaginomycotina</taxon>
        <taxon>Exobasidiomycetes</taxon>
        <taxon>Entylomatales</taxon>
        <taxon>Entylomatales incertae sedis</taxon>
        <taxon>Tilletiopsis</taxon>
    </lineage>
</organism>
<feature type="compositionally biased region" description="Polar residues" evidence="1">
    <location>
        <begin position="289"/>
        <end position="299"/>
    </location>
</feature>
<feature type="region of interest" description="Disordered" evidence="1">
    <location>
        <begin position="1451"/>
        <end position="1595"/>
    </location>
</feature>
<feature type="compositionally biased region" description="Low complexity" evidence="1">
    <location>
        <begin position="526"/>
        <end position="562"/>
    </location>
</feature>
<dbReference type="STRING" id="58919.A0A316ZIS6"/>
<feature type="compositionally biased region" description="Pro residues" evidence="1">
    <location>
        <begin position="82"/>
        <end position="94"/>
    </location>
</feature>
<evidence type="ECO:0000259" key="2">
    <source>
        <dbReference type="PROSITE" id="PS50010"/>
    </source>
</evidence>
<proteinExistence type="predicted"/>
<feature type="compositionally biased region" description="Low complexity" evidence="1">
    <location>
        <begin position="177"/>
        <end position="186"/>
    </location>
</feature>
<dbReference type="GO" id="GO:0005085">
    <property type="term" value="F:guanyl-nucleotide exchange factor activity"/>
    <property type="evidence" value="ECO:0007669"/>
    <property type="project" value="InterPro"/>
</dbReference>
<feature type="region of interest" description="Disordered" evidence="1">
    <location>
        <begin position="1785"/>
        <end position="1806"/>
    </location>
</feature>
<evidence type="ECO:0000313" key="4">
    <source>
        <dbReference type="Proteomes" id="UP000245946"/>
    </source>
</evidence>
<feature type="compositionally biased region" description="Polar residues" evidence="1">
    <location>
        <begin position="385"/>
        <end position="402"/>
    </location>
</feature>
<feature type="region of interest" description="Disordered" evidence="1">
    <location>
        <begin position="1931"/>
        <end position="1976"/>
    </location>
</feature>